<evidence type="ECO:0000256" key="1">
    <source>
        <dbReference type="ARBA" id="ARBA00004202"/>
    </source>
</evidence>
<reference evidence="9 10" key="1">
    <citation type="submission" date="2020-03" db="EMBL/GenBank/DDBJ databases">
        <title>Whole genome shotgun sequence of Phytohabitans suffuscus NBRC 105367.</title>
        <authorList>
            <person name="Komaki H."/>
            <person name="Tamura T."/>
        </authorList>
    </citation>
    <scope>NUCLEOTIDE SEQUENCE [LARGE SCALE GENOMIC DNA]</scope>
    <source>
        <strain evidence="9 10">NBRC 105367</strain>
    </source>
</reference>
<keyword evidence="10" id="KW-1185">Reference proteome</keyword>
<sequence>MPIVDKVQPLIQARGLVKRFGDFTAVDGIDVDVRPGEAFGFLGPNGAGKSSTMRSTSSSSSSGRAARSSRCPAA</sequence>
<comment type="similarity">
    <text evidence="2">Belongs to the ABC transporter superfamily.</text>
</comment>
<evidence type="ECO:0000256" key="7">
    <source>
        <dbReference type="SAM" id="MobiDB-lite"/>
    </source>
</evidence>
<accession>A0A6F8YE92</accession>
<dbReference type="GO" id="GO:0016887">
    <property type="term" value="F:ATP hydrolysis activity"/>
    <property type="evidence" value="ECO:0007669"/>
    <property type="project" value="InterPro"/>
</dbReference>
<evidence type="ECO:0000256" key="5">
    <source>
        <dbReference type="ARBA" id="ARBA00022840"/>
    </source>
</evidence>
<keyword evidence="3" id="KW-0813">Transport</keyword>
<dbReference type="InterPro" id="IPR050763">
    <property type="entry name" value="ABC_transporter_ATP-binding"/>
</dbReference>
<proteinExistence type="inferred from homology"/>
<evidence type="ECO:0000256" key="2">
    <source>
        <dbReference type="ARBA" id="ARBA00005417"/>
    </source>
</evidence>
<name>A0A6F8YE92_9ACTN</name>
<dbReference type="Gene3D" id="3.40.50.300">
    <property type="entry name" value="P-loop containing nucleotide triphosphate hydrolases"/>
    <property type="match status" value="1"/>
</dbReference>
<dbReference type="PANTHER" id="PTHR42711">
    <property type="entry name" value="ABC TRANSPORTER ATP-BINDING PROTEIN"/>
    <property type="match status" value="1"/>
</dbReference>
<dbReference type="PANTHER" id="PTHR42711:SF5">
    <property type="entry name" value="ABC TRANSPORTER ATP-BINDING PROTEIN NATA"/>
    <property type="match status" value="1"/>
</dbReference>
<protein>
    <recommendedName>
        <fullName evidence="8">ABC transporter domain-containing protein</fullName>
    </recommendedName>
</protein>
<comment type="subcellular location">
    <subcellularLocation>
        <location evidence="1">Cell membrane</location>
        <topology evidence="1">Peripheral membrane protein</topology>
    </subcellularLocation>
</comment>
<evidence type="ECO:0000256" key="3">
    <source>
        <dbReference type="ARBA" id="ARBA00022448"/>
    </source>
</evidence>
<evidence type="ECO:0000256" key="6">
    <source>
        <dbReference type="ARBA" id="ARBA00023251"/>
    </source>
</evidence>
<feature type="domain" description="ABC transporter" evidence="8">
    <location>
        <begin position="27"/>
        <end position="59"/>
    </location>
</feature>
<dbReference type="Proteomes" id="UP000503011">
    <property type="component" value="Chromosome"/>
</dbReference>
<feature type="region of interest" description="Disordered" evidence="7">
    <location>
        <begin position="41"/>
        <end position="74"/>
    </location>
</feature>
<organism evidence="9 10">
    <name type="scientific">Phytohabitans suffuscus</name>
    <dbReference type="NCBI Taxonomy" id="624315"/>
    <lineage>
        <taxon>Bacteria</taxon>
        <taxon>Bacillati</taxon>
        <taxon>Actinomycetota</taxon>
        <taxon>Actinomycetes</taxon>
        <taxon>Micromonosporales</taxon>
        <taxon>Micromonosporaceae</taxon>
    </lineage>
</organism>
<reference evidence="9 10" key="2">
    <citation type="submission" date="2020-03" db="EMBL/GenBank/DDBJ databases">
        <authorList>
            <person name="Ichikawa N."/>
            <person name="Kimura A."/>
            <person name="Kitahashi Y."/>
            <person name="Uohara A."/>
        </authorList>
    </citation>
    <scope>NUCLEOTIDE SEQUENCE [LARGE SCALE GENOMIC DNA]</scope>
    <source>
        <strain evidence="9 10">NBRC 105367</strain>
    </source>
</reference>
<feature type="compositionally biased region" description="Low complexity" evidence="7">
    <location>
        <begin position="50"/>
        <end position="74"/>
    </location>
</feature>
<keyword evidence="4" id="KW-0547">Nucleotide-binding</keyword>
<dbReference type="Pfam" id="PF00005">
    <property type="entry name" value="ABC_tran"/>
    <property type="match status" value="1"/>
</dbReference>
<dbReference type="GO" id="GO:0005524">
    <property type="term" value="F:ATP binding"/>
    <property type="evidence" value="ECO:0007669"/>
    <property type="project" value="UniProtKB-KW"/>
</dbReference>
<evidence type="ECO:0000313" key="10">
    <source>
        <dbReference type="Proteomes" id="UP000503011"/>
    </source>
</evidence>
<dbReference type="SUPFAM" id="SSF52540">
    <property type="entry name" value="P-loop containing nucleoside triphosphate hydrolases"/>
    <property type="match status" value="1"/>
</dbReference>
<dbReference type="KEGG" id="psuu:Psuf_015840"/>
<keyword evidence="6" id="KW-0046">Antibiotic resistance</keyword>
<gene>
    <name evidence="9" type="ORF">Psuf_015840</name>
</gene>
<dbReference type="AlphaFoldDB" id="A0A6F8YE92"/>
<dbReference type="EMBL" id="AP022871">
    <property type="protein sequence ID" value="BCB84271.1"/>
    <property type="molecule type" value="Genomic_DNA"/>
</dbReference>
<evidence type="ECO:0000313" key="9">
    <source>
        <dbReference type="EMBL" id="BCB84271.1"/>
    </source>
</evidence>
<evidence type="ECO:0000259" key="8">
    <source>
        <dbReference type="Pfam" id="PF00005"/>
    </source>
</evidence>
<keyword evidence="5" id="KW-0067">ATP-binding</keyword>
<dbReference type="GO" id="GO:0046677">
    <property type="term" value="P:response to antibiotic"/>
    <property type="evidence" value="ECO:0007669"/>
    <property type="project" value="UniProtKB-KW"/>
</dbReference>
<dbReference type="InterPro" id="IPR027417">
    <property type="entry name" value="P-loop_NTPase"/>
</dbReference>
<dbReference type="InterPro" id="IPR003439">
    <property type="entry name" value="ABC_transporter-like_ATP-bd"/>
</dbReference>
<evidence type="ECO:0000256" key="4">
    <source>
        <dbReference type="ARBA" id="ARBA00022741"/>
    </source>
</evidence>
<dbReference type="GO" id="GO:0005886">
    <property type="term" value="C:plasma membrane"/>
    <property type="evidence" value="ECO:0007669"/>
    <property type="project" value="UniProtKB-SubCell"/>
</dbReference>